<keyword evidence="3" id="KW-1185">Reference proteome</keyword>
<sequence length="64" mass="7063">MAFFCCHVEKKGTPSFCIALLRYVIVIIPAAFLFGKILGANGVWLAFPVVEALTAVFAIILYQR</sequence>
<feature type="transmembrane region" description="Helical" evidence="1">
    <location>
        <begin position="20"/>
        <end position="38"/>
    </location>
</feature>
<dbReference type="Proteomes" id="UP001299235">
    <property type="component" value="Unassembled WGS sequence"/>
</dbReference>
<evidence type="ECO:0000313" key="2">
    <source>
        <dbReference type="EMBL" id="MCC2149794.1"/>
    </source>
</evidence>
<protein>
    <recommendedName>
        <fullName evidence="4">MATE efflux family protein</fullName>
    </recommendedName>
</protein>
<name>A0ABS8F0A6_9FIRM</name>
<reference evidence="2 3" key="1">
    <citation type="submission" date="2021-10" db="EMBL/GenBank/DDBJ databases">
        <title>Anaerobic single-cell dispensing facilitates the cultivation of human gut bacteria.</title>
        <authorList>
            <person name="Afrizal A."/>
        </authorList>
    </citation>
    <scope>NUCLEOTIDE SEQUENCE [LARGE SCALE GENOMIC DNA]</scope>
    <source>
        <strain evidence="2 3">CLA-AA-H246</strain>
    </source>
</reference>
<evidence type="ECO:0000256" key="1">
    <source>
        <dbReference type="SAM" id="Phobius"/>
    </source>
</evidence>
<organism evidence="2 3">
    <name type="scientific">Hominisplanchenecus faecis</name>
    <dbReference type="NCBI Taxonomy" id="2885351"/>
    <lineage>
        <taxon>Bacteria</taxon>
        <taxon>Bacillati</taxon>
        <taxon>Bacillota</taxon>
        <taxon>Clostridia</taxon>
        <taxon>Lachnospirales</taxon>
        <taxon>Lachnospiraceae</taxon>
        <taxon>Hominisplanchenecus</taxon>
    </lineage>
</organism>
<gene>
    <name evidence="2" type="ORF">LKD42_11100</name>
</gene>
<evidence type="ECO:0008006" key="4">
    <source>
        <dbReference type="Google" id="ProtNLM"/>
    </source>
</evidence>
<accession>A0ABS8F0A6</accession>
<evidence type="ECO:0000313" key="3">
    <source>
        <dbReference type="Proteomes" id="UP001299235"/>
    </source>
</evidence>
<comment type="caution">
    <text evidence="2">The sequence shown here is derived from an EMBL/GenBank/DDBJ whole genome shotgun (WGS) entry which is preliminary data.</text>
</comment>
<keyword evidence="1" id="KW-0472">Membrane</keyword>
<keyword evidence="1" id="KW-1133">Transmembrane helix</keyword>
<dbReference type="EMBL" id="JAJEQE010000042">
    <property type="protein sequence ID" value="MCC2149794.1"/>
    <property type="molecule type" value="Genomic_DNA"/>
</dbReference>
<feature type="transmembrane region" description="Helical" evidence="1">
    <location>
        <begin position="44"/>
        <end position="62"/>
    </location>
</feature>
<proteinExistence type="predicted"/>
<dbReference type="RefSeq" id="WP_248835724.1">
    <property type="nucleotide sequence ID" value="NZ_JAJEQE010000042.1"/>
</dbReference>
<keyword evidence="1" id="KW-0812">Transmembrane</keyword>